<feature type="region of interest" description="Disordered" evidence="2">
    <location>
        <begin position="801"/>
        <end position="844"/>
    </location>
</feature>
<feature type="region of interest" description="Disordered" evidence="2">
    <location>
        <begin position="102"/>
        <end position="133"/>
    </location>
</feature>
<dbReference type="EMBL" id="BSXW01000780">
    <property type="protein sequence ID" value="GMF29486.1"/>
    <property type="molecule type" value="Genomic_DNA"/>
</dbReference>
<dbReference type="InterPro" id="IPR029063">
    <property type="entry name" value="SAM-dependent_MTases_sf"/>
</dbReference>
<protein>
    <submittedName>
        <fullName evidence="3">Unnamed protein product</fullName>
    </submittedName>
</protein>
<reference evidence="3" key="1">
    <citation type="submission" date="2023-04" db="EMBL/GenBank/DDBJ databases">
        <title>Phytophthora lilii NBRC 32176.</title>
        <authorList>
            <person name="Ichikawa N."/>
            <person name="Sato H."/>
            <person name="Tonouchi N."/>
        </authorList>
    </citation>
    <scope>NUCLEOTIDE SEQUENCE</scope>
    <source>
        <strain evidence="3">NBRC 32176</strain>
    </source>
</reference>
<dbReference type="OrthoDB" id="5411518at2759"/>
<feature type="compositionally biased region" description="Low complexity" evidence="2">
    <location>
        <begin position="119"/>
        <end position="133"/>
    </location>
</feature>
<gene>
    <name evidence="3" type="ORF">Plil01_001252700</name>
</gene>
<dbReference type="Proteomes" id="UP001165083">
    <property type="component" value="Unassembled WGS sequence"/>
</dbReference>
<evidence type="ECO:0000313" key="3">
    <source>
        <dbReference type="EMBL" id="GMF29486.1"/>
    </source>
</evidence>
<feature type="compositionally biased region" description="Acidic residues" evidence="2">
    <location>
        <begin position="805"/>
        <end position="825"/>
    </location>
</feature>
<feature type="compositionally biased region" description="Basic residues" evidence="2">
    <location>
        <begin position="104"/>
        <end position="116"/>
    </location>
</feature>
<proteinExistence type="predicted"/>
<accession>A0A9W6U5R8</accession>
<comment type="caution">
    <text evidence="3">The sequence shown here is derived from an EMBL/GenBank/DDBJ whole genome shotgun (WGS) entry which is preliminary data.</text>
</comment>
<name>A0A9W6U5R8_9STRA</name>
<keyword evidence="1" id="KW-0175">Coiled coil</keyword>
<sequence>MLVRAEDGGPCHAAFQGNFNLLLLVWRTPTEGTEYTVPYHCHQPKLPIVAVAMGKKSKAGSGRKRKAGHLGFQAGEIAFIEDEMAALAAEYGLEVDGDVASHVQQRKQSKKTRRRQLPGGAKSSNAVSSSSNSSAASVGVKLLDVEPKQSEPEDPEDAHKIVLKRLAVVLPDTCALRACGVPGCSCVNGSRSLGLHERDEGDKMKRDLLENAQCQKCQHGVLQHAVVLREDADSAAALPSGGQRLLQTLFQIIRLARIGASIFKSRVWTKSALERLEAVLLHLKRQFAAGGTQNGQKSTDELRQEMQLLADLQAQLRKAQQAVGTASRDELPISLACVCDQMYFQTYYAALVLYGRACGAVPSPEVYLKELERFTPESTAQLEGFLNRELSGSGVPSRLIESLALPVASSTSQDELARERLRAAQLESENPLLAIYHARLREGVRLFYEEGVGMDGEMDAVLSAPKSTEPVTSKKAKGSKKKPQKKHYRRERNSSGRPGGDGEGGPSSTLAEMPSYPLLAQWRNNCRDWCCHLYAYATPTQEALDVMAKHAPIVEVGAGTGYWSSLLQRADVDVVAYDKAPPSAEGVEGNAYHGHVPPFCSVGRGGPEVLGQEDMAGRTLFLCYPPPGDAMAVRSVQLFQGDVILHVGEWQGDTGDSRFESELQRRFVLEQEISLPNWGNSAYGLTVWRRKAKDLESAEWRAMSCFHCDKTLADAAAEGEPLRRCVVCKTNVYCSPTCAQRDAVGHAAEHAKRLVFLEDPTSDMAYDRIFENEAYYRELQEPDLDDSVVAVKSNWNALVKTDTSAQDDTDSNEESAYEDDSDNSDTEPQPQTTKKGAFAFNFGA</sequence>
<feature type="region of interest" description="Disordered" evidence="2">
    <location>
        <begin position="463"/>
        <end position="512"/>
    </location>
</feature>
<keyword evidence="4" id="KW-1185">Reference proteome</keyword>
<dbReference type="AlphaFoldDB" id="A0A9W6U5R8"/>
<dbReference type="PANTHER" id="PTHR39290:SF6">
    <property type="entry name" value="S-ADENOSYL-L-METHIONINE-DEPENDENT METHYLTRANSFERASES SUPERFAMILY PROTEIN"/>
    <property type="match status" value="1"/>
</dbReference>
<organism evidence="3 4">
    <name type="scientific">Phytophthora lilii</name>
    <dbReference type="NCBI Taxonomy" id="2077276"/>
    <lineage>
        <taxon>Eukaryota</taxon>
        <taxon>Sar</taxon>
        <taxon>Stramenopiles</taxon>
        <taxon>Oomycota</taxon>
        <taxon>Peronosporomycetes</taxon>
        <taxon>Peronosporales</taxon>
        <taxon>Peronosporaceae</taxon>
        <taxon>Phytophthora</taxon>
    </lineage>
</organism>
<dbReference type="PANTHER" id="PTHR39290">
    <property type="entry name" value="C3H1-TYPE DOMAIN-CONTAINING PROTEIN-RELATED"/>
    <property type="match status" value="1"/>
</dbReference>
<evidence type="ECO:0000256" key="2">
    <source>
        <dbReference type="SAM" id="MobiDB-lite"/>
    </source>
</evidence>
<evidence type="ECO:0000256" key="1">
    <source>
        <dbReference type="SAM" id="Coils"/>
    </source>
</evidence>
<evidence type="ECO:0000313" key="4">
    <source>
        <dbReference type="Proteomes" id="UP001165083"/>
    </source>
</evidence>
<dbReference type="SUPFAM" id="SSF53335">
    <property type="entry name" value="S-adenosyl-L-methionine-dependent methyltransferases"/>
    <property type="match status" value="1"/>
</dbReference>
<feature type="coiled-coil region" evidence="1">
    <location>
        <begin position="302"/>
        <end position="329"/>
    </location>
</feature>
<feature type="compositionally biased region" description="Basic residues" evidence="2">
    <location>
        <begin position="474"/>
        <end position="490"/>
    </location>
</feature>